<evidence type="ECO:0000313" key="1">
    <source>
        <dbReference type="EMBL" id="KAK9922969.1"/>
    </source>
</evidence>
<protein>
    <submittedName>
        <fullName evidence="1">Uncharacterized protein</fullName>
    </submittedName>
</protein>
<proteinExistence type="predicted"/>
<dbReference type="EMBL" id="JBEDUW010000006">
    <property type="protein sequence ID" value="KAK9922969.1"/>
    <property type="molecule type" value="Genomic_DNA"/>
</dbReference>
<evidence type="ECO:0000313" key="2">
    <source>
        <dbReference type="Proteomes" id="UP001457282"/>
    </source>
</evidence>
<sequence>MADATAVLVDEAGDVWLYTDVTDLTPWWSGFVVAAKIAVERMHGLLELGLAMASVAGTDRRESRRWRRQGLRIQHGLIVAGTTAVGNRDGRCEWRDDGGAA</sequence>
<dbReference type="Proteomes" id="UP001457282">
    <property type="component" value="Unassembled WGS sequence"/>
</dbReference>
<accession>A0AAW1WGC8</accession>
<reference evidence="1 2" key="1">
    <citation type="journal article" date="2023" name="G3 (Bethesda)">
        <title>A chromosome-length genome assembly and annotation of blackberry (Rubus argutus, cv. 'Hillquist').</title>
        <authorList>
            <person name="Bruna T."/>
            <person name="Aryal R."/>
            <person name="Dudchenko O."/>
            <person name="Sargent D.J."/>
            <person name="Mead D."/>
            <person name="Buti M."/>
            <person name="Cavallini A."/>
            <person name="Hytonen T."/>
            <person name="Andres J."/>
            <person name="Pham M."/>
            <person name="Weisz D."/>
            <person name="Mascagni F."/>
            <person name="Usai G."/>
            <person name="Natali L."/>
            <person name="Bassil N."/>
            <person name="Fernandez G.E."/>
            <person name="Lomsadze A."/>
            <person name="Armour M."/>
            <person name="Olukolu B."/>
            <person name="Poorten T."/>
            <person name="Britton C."/>
            <person name="Davik J."/>
            <person name="Ashrafi H."/>
            <person name="Aiden E.L."/>
            <person name="Borodovsky M."/>
            <person name="Worthington M."/>
        </authorList>
    </citation>
    <scope>NUCLEOTIDE SEQUENCE [LARGE SCALE GENOMIC DNA]</scope>
    <source>
        <strain evidence="1">PI 553951</strain>
    </source>
</reference>
<comment type="caution">
    <text evidence="1">The sequence shown here is derived from an EMBL/GenBank/DDBJ whole genome shotgun (WGS) entry which is preliminary data.</text>
</comment>
<gene>
    <name evidence="1" type="ORF">M0R45_031405</name>
</gene>
<dbReference type="AlphaFoldDB" id="A0AAW1WGC8"/>
<keyword evidence="2" id="KW-1185">Reference proteome</keyword>
<name>A0AAW1WGC8_RUBAR</name>
<organism evidence="1 2">
    <name type="scientific">Rubus argutus</name>
    <name type="common">Southern blackberry</name>
    <dbReference type="NCBI Taxonomy" id="59490"/>
    <lineage>
        <taxon>Eukaryota</taxon>
        <taxon>Viridiplantae</taxon>
        <taxon>Streptophyta</taxon>
        <taxon>Embryophyta</taxon>
        <taxon>Tracheophyta</taxon>
        <taxon>Spermatophyta</taxon>
        <taxon>Magnoliopsida</taxon>
        <taxon>eudicotyledons</taxon>
        <taxon>Gunneridae</taxon>
        <taxon>Pentapetalae</taxon>
        <taxon>rosids</taxon>
        <taxon>fabids</taxon>
        <taxon>Rosales</taxon>
        <taxon>Rosaceae</taxon>
        <taxon>Rosoideae</taxon>
        <taxon>Rosoideae incertae sedis</taxon>
        <taxon>Rubus</taxon>
    </lineage>
</organism>